<reference evidence="2 3" key="1">
    <citation type="journal article" date="2020" name="Nat. Commun.">
        <title>Genome of Tripterygium wilfordii and identification of cytochrome P450 involved in triptolide biosynthesis.</title>
        <authorList>
            <person name="Tu L."/>
            <person name="Su P."/>
            <person name="Zhang Z."/>
            <person name="Gao L."/>
            <person name="Wang J."/>
            <person name="Hu T."/>
            <person name="Zhou J."/>
            <person name="Zhang Y."/>
            <person name="Zhao Y."/>
            <person name="Liu Y."/>
            <person name="Song Y."/>
            <person name="Tong Y."/>
            <person name="Lu Y."/>
            <person name="Yang J."/>
            <person name="Xu C."/>
            <person name="Jia M."/>
            <person name="Peters R.J."/>
            <person name="Huang L."/>
            <person name="Gao W."/>
        </authorList>
    </citation>
    <scope>NUCLEOTIDE SEQUENCE [LARGE SCALE GENOMIC DNA]</scope>
    <source>
        <strain evidence="3">cv. XIE 37</strain>
        <tissue evidence="2">Leaf</tissue>
    </source>
</reference>
<dbReference type="InParanoid" id="A0A7J7CRK3"/>
<sequence>MESGVVLSTKPSSCFISSSIPQFQSWHPTASNLLPHSSLVTVRYRRWDSNAESPRSRRFDFNFRDRSDAEEDDYDEYSRSREKKRWWWSVEGEEEDEEEDIEGPGILEAALDSVWIFKVFKSFGWMLPPIIISTLLASGPKAFLMALAIPLGQSALSLIFEKLWGRTKGRSKRKARMRRKPFAKPESNVDTEEENEEEQESPEAGKGKMGYQSWAVGNEGPVDNERAQGAASFGGWDDLDRAATTRGPSQGMGRNPRRTKAEKSKLSRRGRSETPLLLRLLIAVFPILGSWTRML</sequence>
<evidence type="ECO:0000313" key="2">
    <source>
        <dbReference type="EMBL" id="KAF5736691.1"/>
    </source>
</evidence>
<comment type="caution">
    <text evidence="2">The sequence shown here is derived from an EMBL/GenBank/DDBJ whole genome shotgun (WGS) entry which is preliminary data.</text>
</comment>
<dbReference type="AlphaFoldDB" id="A0A7J7CRK3"/>
<evidence type="ECO:0000313" key="3">
    <source>
        <dbReference type="Proteomes" id="UP000593562"/>
    </source>
</evidence>
<proteinExistence type="predicted"/>
<dbReference type="Proteomes" id="UP000593562">
    <property type="component" value="Unassembled WGS sequence"/>
</dbReference>
<dbReference type="PANTHER" id="PTHR35719">
    <property type="entry name" value="OS01G0680600 PROTEIN"/>
    <property type="match status" value="1"/>
</dbReference>
<keyword evidence="3" id="KW-1185">Reference proteome</keyword>
<dbReference type="PANTHER" id="PTHR35719:SF2">
    <property type="entry name" value="ABC TRANSMEMBRANE TYPE-1 DOMAIN-CONTAINING PROTEIN"/>
    <property type="match status" value="1"/>
</dbReference>
<feature type="region of interest" description="Disordered" evidence="1">
    <location>
        <begin position="171"/>
        <end position="270"/>
    </location>
</feature>
<gene>
    <name evidence="2" type="ORF">HS088_TW14G00841</name>
</gene>
<feature type="compositionally biased region" description="Acidic residues" evidence="1">
    <location>
        <begin position="189"/>
        <end position="201"/>
    </location>
</feature>
<accession>A0A7J7CRK3</accession>
<dbReference type="FunCoup" id="A0A7J7CRK3">
    <property type="interactions" value="891"/>
</dbReference>
<dbReference type="EMBL" id="JAAARO010000014">
    <property type="protein sequence ID" value="KAF5736691.1"/>
    <property type="molecule type" value="Genomic_DNA"/>
</dbReference>
<dbReference type="OrthoDB" id="785439at2759"/>
<feature type="compositionally biased region" description="Basic residues" evidence="1">
    <location>
        <begin position="171"/>
        <end position="182"/>
    </location>
</feature>
<name>A0A7J7CRK3_TRIWF</name>
<protein>
    <submittedName>
        <fullName evidence="2">Uncharacterized protein</fullName>
    </submittedName>
</protein>
<organism evidence="2 3">
    <name type="scientific">Tripterygium wilfordii</name>
    <name type="common">Thunder God vine</name>
    <dbReference type="NCBI Taxonomy" id="458696"/>
    <lineage>
        <taxon>Eukaryota</taxon>
        <taxon>Viridiplantae</taxon>
        <taxon>Streptophyta</taxon>
        <taxon>Embryophyta</taxon>
        <taxon>Tracheophyta</taxon>
        <taxon>Spermatophyta</taxon>
        <taxon>Magnoliopsida</taxon>
        <taxon>eudicotyledons</taxon>
        <taxon>Gunneridae</taxon>
        <taxon>Pentapetalae</taxon>
        <taxon>rosids</taxon>
        <taxon>fabids</taxon>
        <taxon>Celastrales</taxon>
        <taxon>Celastraceae</taxon>
        <taxon>Tripterygium</taxon>
    </lineage>
</organism>
<evidence type="ECO:0000256" key="1">
    <source>
        <dbReference type="SAM" id="MobiDB-lite"/>
    </source>
</evidence>